<reference evidence="1 2" key="1">
    <citation type="submission" date="2019-02" db="EMBL/GenBank/DDBJ databases">
        <authorList>
            <person name="Fomenkov A."/>
            <person name="Dubinina G."/>
            <person name="Grabovich M."/>
            <person name="Vincze T."/>
            <person name="Roberts R.J."/>
        </authorList>
    </citation>
    <scope>NUCLEOTIDE SEQUENCE [LARGE SCALE GENOMIC DNA]</scope>
    <source>
        <strain evidence="1 2">P</strain>
    </source>
</reference>
<name>A0A5C1QBD7_9SPIO</name>
<proteinExistence type="predicted"/>
<sequence length="298" mass="34269">MSIIAKLDVFTLKIREKGNKENYLNFNDVGGFNLLNEISFYLGKNIYLFKIDNEAERTSRIEKNELIENSLFCRIKVGKFGESSEIVDTLSGSGIFHKEREHSDTIPLFFHIYVTEKSDMAILHIEKCNNRSLIPEIRNILSTVLEGLREDLFIYELRPLRKTLTLDELIKKSYGSINKISLTIDQNINDDYLEPTVLTIKSKPRKDFSDKIINNLISCSKSKNYNELKSLLPKALNKIDIQNVILGIRLNDKGNITVNLSEPIQITNSYIVSNDSLNIDKFGHPSYKYLKEYSSSLM</sequence>
<reference evidence="1 2" key="2">
    <citation type="submission" date="2019-09" db="EMBL/GenBank/DDBJ databases">
        <title>Complete Genome Sequence and Methylome Analysis of free living Spirochaetas.</title>
        <authorList>
            <person name="Leshcheva N."/>
            <person name="Mikheeva N."/>
        </authorList>
    </citation>
    <scope>NUCLEOTIDE SEQUENCE [LARGE SCALE GENOMIC DNA]</scope>
    <source>
        <strain evidence="1 2">P</strain>
    </source>
</reference>
<dbReference type="RefSeq" id="WP_149566740.1">
    <property type="nucleotide sequence ID" value="NZ_CP035807.1"/>
</dbReference>
<evidence type="ECO:0008006" key="3">
    <source>
        <dbReference type="Google" id="ProtNLM"/>
    </source>
</evidence>
<organism evidence="1 2">
    <name type="scientific">Thiospirochaeta perfilievii</name>
    <dbReference type="NCBI Taxonomy" id="252967"/>
    <lineage>
        <taxon>Bacteria</taxon>
        <taxon>Pseudomonadati</taxon>
        <taxon>Spirochaetota</taxon>
        <taxon>Spirochaetia</taxon>
        <taxon>Spirochaetales</taxon>
        <taxon>Spirochaetaceae</taxon>
        <taxon>Thiospirochaeta</taxon>
    </lineage>
</organism>
<gene>
    <name evidence="1" type="ORF">EW093_01760</name>
</gene>
<dbReference type="KEGG" id="sper:EW093_01760"/>
<dbReference type="Proteomes" id="UP000323824">
    <property type="component" value="Chromosome"/>
</dbReference>
<dbReference type="EMBL" id="CP035807">
    <property type="protein sequence ID" value="QEN03482.1"/>
    <property type="molecule type" value="Genomic_DNA"/>
</dbReference>
<accession>A0A5C1QBD7</accession>
<keyword evidence="2" id="KW-1185">Reference proteome</keyword>
<evidence type="ECO:0000313" key="2">
    <source>
        <dbReference type="Proteomes" id="UP000323824"/>
    </source>
</evidence>
<dbReference type="AlphaFoldDB" id="A0A5C1QBD7"/>
<protein>
    <recommendedName>
        <fullName evidence="3">DUF4747 family protein</fullName>
    </recommendedName>
</protein>
<evidence type="ECO:0000313" key="1">
    <source>
        <dbReference type="EMBL" id="QEN03482.1"/>
    </source>
</evidence>